<keyword evidence="7" id="KW-1185">Reference proteome</keyword>
<organism evidence="6 7">
    <name type="scientific">Clunio marinus</name>
    <dbReference type="NCBI Taxonomy" id="568069"/>
    <lineage>
        <taxon>Eukaryota</taxon>
        <taxon>Metazoa</taxon>
        <taxon>Ecdysozoa</taxon>
        <taxon>Arthropoda</taxon>
        <taxon>Hexapoda</taxon>
        <taxon>Insecta</taxon>
        <taxon>Pterygota</taxon>
        <taxon>Neoptera</taxon>
        <taxon>Endopterygota</taxon>
        <taxon>Diptera</taxon>
        <taxon>Nematocera</taxon>
        <taxon>Chironomoidea</taxon>
        <taxon>Chironomidae</taxon>
        <taxon>Clunio</taxon>
    </lineage>
</organism>
<accession>A0A1J1ITW1</accession>
<dbReference type="Pfam" id="PF13855">
    <property type="entry name" value="LRR_8"/>
    <property type="match status" value="1"/>
</dbReference>
<protein>
    <submittedName>
        <fullName evidence="6">CLUMA_CG016392, isoform A</fullName>
    </submittedName>
</protein>
<sequence>MNQFSIWILFAVISLTTKSCLGLADLNKPPKYCIMERAHRMVGYNCAKLELRDVPKYLKSSTEVLDLSQNRIRELTRESFAALDDLKFLYIFDNMINRIEDDTFAMLTNLEALDLSGNGLLDVPPEIFNLPLLRNLYLADNSFGDRGFETLEKIRKPIMAPLKVLSIANNRLYKIPDFGILPELYKLNVSSNPMRDLAPQQFSPFCNIKEVDLNNTSMAKCRCEEVTRFLYQKREVYLLSSFYCDAMSSECKFDVNVTFAETKDYQECLSIRREVIEHKKAQLTWGIIAGGVVGFLVFFISCLYCLHRRNVRQMNRKSKKLNNQHMKVAKKVEVAEAAEENINTSPEKLLIKRSEV</sequence>
<keyword evidence="2 5" id="KW-0732">Signal</keyword>
<dbReference type="Gene3D" id="3.80.10.10">
    <property type="entry name" value="Ribonuclease Inhibitor"/>
    <property type="match status" value="1"/>
</dbReference>
<evidence type="ECO:0000256" key="2">
    <source>
        <dbReference type="ARBA" id="ARBA00022729"/>
    </source>
</evidence>
<reference evidence="6 7" key="1">
    <citation type="submission" date="2015-04" db="EMBL/GenBank/DDBJ databases">
        <authorList>
            <person name="Syromyatnikov M.Y."/>
            <person name="Popov V.N."/>
        </authorList>
    </citation>
    <scope>NUCLEOTIDE SEQUENCE [LARGE SCALE GENOMIC DNA]</scope>
</reference>
<dbReference type="PROSITE" id="PS51450">
    <property type="entry name" value="LRR"/>
    <property type="match status" value="2"/>
</dbReference>
<dbReference type="InterPro" id="IPR003591">
    <property type="entry name" value="Leu-rich_rpt_typical-subtyp"/>
</dbReference>
<dbReference type="InterPro" id="IPR001611">
    <property type="entry name" value="Leu-rich_rpt"/>
</dbReference>
<keyword evidence="4" id="KW-0812">Transmembrane</keyword>
<feature type="chain" id="PRO_5012000797" evidence="5">
    <location>
        <begin position="23"/>
        <end position="356"/>
    </location>
</feature>
<dbReference type="AlphaFoldDB" id="A0A1J1ITW1"/>
<proteinExistence type="predicted"/>
<keyword evidence="3" id="KW-0677">Repeat</keyword>
<dbReference type="InterPro" id="IPR050328">
    <property type="entry name" value="Dev_Immune_Receptor"/>
</dbReference>
<evidence type="ECO:0000256" key="5">
    <source>
        <dbReference type="SAM" id="SignalP"/>
    </source>
</evidence>
<gene>
    <name evidence="6" type="ORF">CLUMA_CG016392</name>
</gene>
<keyword evidence="1" id="KW-0433">Leucine-rich repeat</keyword>
<keyword evidence="4" id="KW-0472">Membrane</keyword>
<feature type="transmembrane region" description="Helical" evidence="4">
    <location>
        <begin position="283"/>
        <end position="306"/>
    </location>
</feature>
<evidence type="ECO:0000313" key="6">
    <source>
        <dbReference type="EMBL" id="CRL03552.1"/>
    </source>
</evidence>
<dbReference type="SUPFAM" id="SSF52058">
    <property type="entry name" value="L domain-like"/>
    <property type="match status" value="1"/>
</dbReference>
<evidence type="ECO:0000256" key="1">
    <source>
        <dbReference type="ARBA" id="ARBA00022614"/>
    </source>
</evidence>
<dbReference type="STRING" id="568069.A0A1J1ITW1"/>
<dbReference type="InterPro" id="IPR032675">
    <property type="entry name" value="LRR_dom_sf"/>
</dbReference>
<evidence type="ECO:0000313" key="7">
    <source>
        <dbReference type="Proteomes" id="UP000183832"/>
    </source>
</evidence>
<name>A0A1J1ITW1_9DIPT</name>
<dbReference type="Proteomes" id="UP000183832">
    <property type="component" value="Unassembled WGS sequence"/>
</dbReference>
<dbReference type="PANTHER" id="PTHR24373:SF275">
    <property type="entry name" value="TIR DOMAIN-CONTAINING PROTEIN"/>
    <property type="match status" value="1"/>
</dbReference>
<keyword evidence="4" id="KW-1133">Transmembrane helix</keyword>
<dbReference type="PANTHER" id="PTHR24373">
    <property type="entry name" value="SLIT RELATED LEUCINE-RICH REPEAT NEURONAL PROTEIN"/>
    <property type="match status" value="1"/>
</dbReference>
<dbReference type="OrthoDB" id="694479at2759"/>
<dbReference type="SMART" id="SM00369">
    <property type="entry name" value="LRR_TYP"/>
    <property type="match status" value="4"/>
</dbReference>
<evidence type="ECO:0000256" key="3">
    <source>
        <dbReference type="ARBA" id="ARBA00022737"/>
    </source>
</evidence>
<dbReference type="EMBL" id="CVRI01000059">
    <property type="protein sequence ID" value="CRL03552.1"/>
    <property type="molecule type" value="Genomic_DNA"/>
</dbReference>
<evidence type="ECO:0000256" key="4">
    <source>
        <dbReference type="SAM" id="Phobius"/>
    </source>
</evidence>
<feature type="signal peptide" evidence="5">
    <location>
        <begin position="1"/>
        <end position="22"/>
    </location>
</feature>